<evidence type="ECO:0000256" key="1">
    <source>
        <dbReference type="ARBA" id="ARBA00004496"/>
    </source>
</evidence>
<dbReference type="GO" id="GO:0003887">
    <property type="term" value="F:DNA-directed DNA polymerase activity"/>
    <property type="evidence" value="ECO:0007669"/>
    <property type="project" value="UniProtKB-UniRule"/>
</dbReference>
<evidence type="ECO:0000256" key="9">
    <source>
        <dbReference type="ARBA" id="ARBA00023125"/>
    </source>
</evidence>
<reference evidence="14 15" key="1">
    <citation type="submission" date="2009-10" db="EMBL/GenBank/DDBJ databases">
        <title>Complete sequence of chromosome of Ammonifex degensii KC4.</title>
        <authorList>
            <consortium name="US DOE Joint Genome Institute"/>
            <person name="Kerfeld C."/>
            <person name="Goodner B."/>
            <person name="Huber H."/>
            <person name="Stetter K."/>
            <person name="Lucas S."/>
            <person name="Copeland A."/>
            <person name="Lapidus A."/>
            <person name="Glavina del Rio T."/>
            <person name="Dalin E."/>
            <person name="Tice H."/>
            <person name="Bruce D."/>
            <person name="Goodwin L."/>
            <person name="Pitluck S."/>
            <person name="Saunders E."/>
            <person name="Brettin T."/>
            <person name="Detter J.C."/>
            <person name="Han C."/>
            <person name="Larimer F."/>
            <person name="Land M."/>
            <person name="Hauser L."/>
            <person name="Kyrpides N."/>
            <person name="Ovchinnikova G."/>
            <person name="Richardson P."/>
        </authorList>
    </citation>
    <scope>NUCLEOTIDE SEQUENCE [LARGE SCALE GENOMIC DNA]</scope>
    <source>
        <strain evidence="15">DSM 10501 / KC4</strain>
    </source>
</reference>
<dbReference type="InterPro" id="IPR022635">
    <property type="entry name" value="DNA_polIII_beta_C"/>
</dbReference>
<dbReference type="InterPro" id="IPR022637">
    <property type="entry name" value="DNA_polIII_beta_cen"/>
</dbReference>
<keyword evidence="8 10" id="KW-0239">DNA-directed DNA polymerase</keyword>
<dbReference type="KEGG" id="adg:Adeg_0002"/>
<dbReference type="Pfam" id="PF02768">
    <property type="entry name" value="DNA_pol3_beta_3"/>
    <property type="match status" value="1"/>
</dbReference>
<evidence type="ECO:0000256" key="6">
    <source>
        <dbReference type="ARBA" id="ARBA00022695"/>
    </source>
</evidence>
<evidence type="ECO:0000256" key="5">
    <source>
        <dbReference type="ARBA" id="ARBA00022679"/>
    </source>
</evidence>
<dbReference type="GO" id="GO:0005737">
    <property type="term" value="C:cytoplasm"/>
    <property type="evidence" value="ECO:0007669"/>
    <property type="project" value="UniProtKB-SubCell"/>
</dbReference>
<dbReference type="SUPFAM" id="SSF55979">
    <property type="entry name" value="DNA clamp"/>
    <property type="match status" value="3"/>
</dbReference>
<dbReference type="AlphaFoldDB" id="C9RA70"/>
<evidence type="ECO:0000259" key="12">
    <source>
        <dbReference type="Pfam" id="PF02767"/>
    </source>
</evidence>
<dbReference type="GO" id="GO:0003677">
    <property type="term" value="F:DNA binding"/>
    <property type="evidence" value="ECO:0007669"/>
    <property type="project" value="UniProtKB-UniRule"/>
</dbReference>
<keyword evidence="7 10" id="KW-0235">DNA replication</keyword>
<dbReference type="PANTHER" id="PTHR30478">
    <property type="entry name" value="DNA POLYMERASE III SUBUNIT BETA"/>
    <property type="match status" value="1"/>
</dbReference>
<dbReference type="eggNOG" id="COG0592">
    <property type="taxonomic scope" value="Bacteria"/>
</dbReference>
<dbReference type="Pfam" id="PF02767">
    <property type="entry name" value="DNA_pol3_beta_2"/>
    <property type="match status" value="1"/>
</dbReference>
<dbReference type="STRING" id="429009.Adeg_0002"/>
<comment type="subunit">
    <text evidence="10">Forms a ring-shaped head-to-tail homodimer around DNA.</text>
</comment>
<keyword evidence="6 10" id="KW-0548">Nucleotidyltransferase</keyword>
<dbReference type="NCBIfam" id="TIGR00663">
    <property type="entry name" value="dnan"/>
    <property type="match status" value="1"/>
</dbReference>
<dbReference type="InterPro" id="IPR022634">
    <property type="entry name" value="DNA_polIII_beta_N"/>
</dbReference>
<dbReference type="CDD" id="cd00140">
    <property type="entry name" value="beta_clamp"/>
    <property type="match status" value="1"/>
</dbReference>
<evidence type="ECO:0000259" key="13">
    <source>
        <dbReference type="Pfam" id="PF02768"/>
    </source>
</evidence>
<evidence type="ECO:0000313" key="15">
    <source>
        <dbReference type="Proteomes" id="UP000002620"/>
    </source>
</evidence>
<dbReference type="HOGENOM" id="CLU_038149_2_1_9"/>
<evidence type="ECO:0000256" key="10">
    <source>
        <dbReference type="PIRNR" id="PIRNR000804"/>
    </source>
</evidence>
<dbReference type="GO" id="GO:0009360">
    <property type="term" value="C:DNA polymerase III complex"/>
    <property type="evidence" value="ECO:0007669"/>
    <property type="project" value="InterPro"/>
</dbReference>
<dbReference type="Pfam" id="PF00712">
    <property type="entry name" value="DNA_pol3_beta"/>
    <property type="match status" value="1"/>
</dbReference>
<evidence type="ECO:0000259" key="11">
    <source>
        <dbReference type="Pfam" id="PF00712"/>
    </source>
</evidence>
<feature type="domain" description="DNA polymerase III beta sliding clamp central" evidence="12">
    <location>
        <begin position="135"/>
        <end position="244"/>
    </location>
</feature>
<dbReference type="EMBL" id="CP001785">
    <property type="protein sequence ID" value="ACX51179.1"/>
    <property type="molecule type" value="Genomic_DNA"/>
</dbReference>
<comment type="subcellular location">
    <subcellularLocation>
        <location evidence="1 10">Cytoplasm</location>
    </subcellularLocation>
</comment>
<dbReference type="GO" id="GO:0006271">
    <property type="term" value="P:DNA strand elongation involved in DNA replication"/>
    <property type="evidence" value="ECO:0007669"/>
    <property type="project" value="TreeGrafter"/>
</dbReference>
<evidence type="ECO:0000313" key="14">
    <source>
        <dbReference type="EMBL" id="ACX51179.1"/>
    </source>
</evidence>
<dbReference type="RefSeq" id="WP_012818159.1">
    <property type="nucleotide sequence ID" value="NC_013385.1"/>
</dbReference>
<dbReference type="Gene3D" id="3.70.10.10">
    <property type="match status" value="1"/>
</dbReference>
<keyword evidence="4 10" id="KW-0963">Cytoplasm</keyword>
<sequence length="372" mass="41170">MQFTISQEDLERVLSVCLRCIPSKPSMPQLAGILFRKEGSKLTATATDLDVQVTVELPRVNLEEEGELWLPAKETFDLVRRLPEDVLVELRQAGSNQVLLSYPGGEARLAGMDPGEFPLIEQSVEEVLEFPGEGLLDALRYVLYAAAPDDLRPIFTGVEISYSSPEGELTFAATDGHRLAVFRRGEEPRLESRVVPAQYLKEVLVLGRLLGEEPKRIRLGKTTASFHWEEVELYSRLIEGKFPDWQQALPKDPPATSLSLTVGTLLSCLERARVIARAQASGVPAVFLVKEGEGVRIEARSEAGEFKEHVDGRAEGEDLTLAFNADYLMEALRVLDREAEVLVSLYGPMAPIIITSGSCKEYLALVLPLRLV</sequence>
<evidence type="ECO:0000256" key="2">
    <source>
        <dbReference type="ARBA" id="ARBA00010752"/>
    </source>
</evidence>
<dbReference type="InterPro" id="IPR046938">
    <property type="entry name" value="DNA_clamp_sf"/>
</dbReference>
<dbReference type="PANTHER" id="PTHR30478:SF0">
    <property type="entry name" value="BETA SLIDING CLAMP"/>
    <property type="match status" value="1"/>
</dbReference>
<gene>
    <name evidence="14" type="ordered locus">Adeg_0002</name>
</gene>
<protein>
    <recommendedName>
        <fullName evidence="3 10">Beta sliding clamp</fullName>
    </recommendedName>
</protein>
<keyword evidence="9" id="KW-0238">DNA-binding</keyword>
<comment type="function">
    <text evidence="10">Confers DNA tethering and processivity to DNA polymerases and other proteins. Acts as a clamp, forming a ring around DNA (a reaction catalyzed by the clamp-loading complex) which diffuses in an ATP-independent manner freely and bidirectionally along dsDNA. Initially characterized for its ability to contact the catalytic subunit of DNA polymerase III (Pol III), a complex, multichain enzyme responsible for most of the replicative synthesis in bacteria; Pol III exhibits 3'-5' exonuclease proofreading activity. The beta chain is required for initiation of replication as well as for processivity of DNA replication.</text>
</comment>
<evidence type="ECO:0000256" key="4">
    <source>
        <dbReference type="ARBA" id="ARBA00022490"/>
    </source>
</evidence>
<keyword evidence="15" id="KW-1185">Reference proteome</keyword>
<accession>C9RA70</accession>
<evidence type="ECO:0000256" key="7">
    <source>
        <dbReference type="ARBA" id="ARBA00022705"/>
    </source>
</evidence>
<keyword evidence="5 10" id="KW-0808">Transferase</keyword>
<dbReference type="Proteomes" id="UP000002620">
    <property type="component" value="Chromosome"/>
</dbReference>
<dbReference type="InterPro" id="IPR001001">
    <property type="entry name" value="DNA_polIII_beta"/>
</dbReference>
<proteinExistence type="inferred from homology"/>
<feature type="domain" description="DNA polymerase III beta sliding clamp C-terminal" evidence="13">
    <location>
        <begin position="247"/>
        <end position="369"/>
    </location>
</feature>
<evidence type="ECO:0000256" key="3">
    <source>
        <dbReference type="ARBA" id="ARBA00021035"/>
    </source>
</evidence>
<evidence type="ECO:0000256" key="8">
    <source>
        <dbReference type="ARBA" id="ARBA00022932"/>
    </source>
</evidence>
<dbReference type="PIRSF" id="PIRSF000804">
    <property type="entry name" value="DNA_pol_III_b"/>
    <property type="match status" value="1"/>
</dbReference>
<name>C9RA70_AMMDK</name>
<dbReference type="Gene3D" id="3.10.150.10">
    <property type="entry name" value="DNA Polymerase III, subunit A, domain 2"/>
    <property type="match status" value="1"/>
</dbReference>
<dbReference type="SMART" id="SM00480">
    <property type="entry name" value="POL3Bc"/>
    <property type="match status" value="1"/>
</dbReference>
<organism evidence="14 15">
    <name type="scientific">Ammonifex degensii (strain DSM 10501 / KC4)</name>
    <dbReference type="NCBI Taxonomy" id="429009"/>
    <lineage>
        <taxon>Bacteria</taxon>
        <taxon>Bacillati</taxon>
        <taxon>Bacillota</taxon>
        <taxon>Clostridia</taxon>
        <taxon>Thermoanaerobacterales</taxon>
        <taxon>Thermoanaerobacteraceae</taxon>
        <taxon>Ammonifex</taxon>
    </lineage>
</organism>
<comment type="similarity">
    <text evidence="2 10">Belongs to the beta sliding clamp family.</text>
</comment>
<feature type="domain" description="DNA polymerase III beta sliding clamp N-terminal" evidence="11">
    <location>
        <begin position="1"/>
        <end position="120"/>
    </location>
</feature>
<dbReference type="GO" id="GO:0008408">
    <property type="term" value="F:3'-5' exonuclease activity"/>
    <property type="evidence" value="ECO:0007669"/>
    <property type="project" value="InterPro"/>
</dbReference>